<evidence type="ECO:0000256" key="1">
    <source>
        <dbReference type="SAM" id="Phobius"/>
    </source>
</evidence>
<keyword evidence="3" id="KW-1185">Reference proteome</keyword>
<evidence type="ECO:0000313" key="3">
    <source>
        <dbReference type="Proteomes" id="UP000824281"/>
    </source>
</evidence>
<keyword evidence="1" id="KW-0812">Transmembrane</keyword>
<evidence type="ECO:0008006" key="4">
    <source>
        <dbReference type="Google" id="ProtNLM"/>
    </source>
</evidence>
<proteinExistence type="predicted"/>
<keyword evidence="1" id="KW-1133">Transmembrane helix</keyword>
<name>A0ABX8ZNX8_9SPHN</name>
<accession>A0ABX8ZNX8</accession>
<feature type="transmembrane region" description="Helical" evidence="1">
    <location>
        <begin position="33"/>
        <end position="51"/>
    </location>
</feature>
<evidence type="ECO:0000313" key="2">
    <source>
        <dbReference type="EMBL" id="QZD89429.1"/>
    </source>
</evidence>
<reference evidence="2 3" key="1">
    <citation type="submission" date="2021-08" db="EMBL/GenBank/DDBJ databases">
        <title>Comparative Genomics Analysis of the Genus Qipengyuania Reveals Extensive Genetic Diversity and Metabolic Versatility, Including the Description of Fifteen Novel Species.</title>
        <authorList>
            <person name="Liu Y."/>
        </authorList>
    </citation>
    <scope>NUCLEOTIDE SEQUENCE [LARGE SCALE GENOMIC DNA]</scope>
    <source>
        <strain evidence="2 3">1NDH13</strain>
    </source>
</reference>
<keyword evidence="1" id="KW-0472">Membrane</keyword>
<gene>
    <name evidence="2" type="ORF">K3148_11495</name>
</gene>
<dbReference type="EMBL" id="CP081295">
    <property type="protein sequence ID" value="QZD89429.1"/>
    <property type="molecule type" value="Genomic_DNA"/>
</dbReference>
<dbReference type="RefSeq" id="WP_221424912.1">
    <property type="nucleotide sequence ID" value="NZ_CP081295.1"/>
</dbReference>
<sequence length="208" mass="23360">MMIMSIAAVLFIGASHAYFYRDRSEKAKRIGQYVAILIGGVGLVGIFYSSAGDRARFELEMLEYDKFRAQQDVLRAVDYVAEFACGAERVRSEFSPSNFDQIVASEAAACEAGTLLKIESPEWFEHENSIIVRSRPDAQISDEIFLEPFQHLDKQITQYNLIQDDRGKNLKVLRQSDIEILMKILGPYAAILAFALGLGATCFAVREM</sequence>
<dbReference type="Proteomes" id="UP000824281">
    <property type="component" value="Chromosome"/>
</dbReference>
<protein>
    <recommendedName>
        <fullName evidence="4">RING-type E3 ubiquitin transferase</fullName>
    </recommendedName>
</protein>
<organism evidence="2 3">
    <name type="scientific">Qipengyuania aurantiaca</name>
    <dbReference type="NCBI Taxonomy" id="2867233"/>
    <lineage>
        <taxon>Bacteria</taxon>
        <taxon>Pseudomonadati</taxon>
        <taxon>Pseudomonadota</taxon>
        <taxon>Alphaproteobacteria</taxon>
        <taxon>Sphingomonadales</taxon>
        <taxon>Erythrobacteraceae</taxon>
        <taxon>Qipengyuania</taxon>
    </lineage>
</organism>
<feature type="transmembrane region" description="Helical" evidence="1">
    <location>
        <begin position="184"/>
        <end position="206"/>
    </location>
</feature>